<proteinExistence type="predicted"/>
<protein>
    <recommendedName>
        <fullName evidence="3">Dystroglycan-type cadherin-like domain-containing protein</fullName>
    </recommendedName>
</protein>
<sequence length="657" mass="71058">MWGNWYWQMGLLAVWAPLSVSSAWADARPLWQKMVPGGDAAGGDLVRPDASVLVRGPTPEASRFTLVLPDGEWYRCVIDSTRFDRPDRYVSKGRLEGCPFGEFLFLVDRGRVAGMIAPHPSLRLRVLPTEQAGVSRVTQRALADVPPGASRPPDFRLFPPRGSTPRGTSPLGSATRGKFSSTVTAPREDTLSSESSHPLIDVLIVYTPNAKTVVGGQTGVQYTANLAIELANDAYLSSLCTQRLRLAHLAPVQYYESGSASTDLDALTRPADGLMDEVITLRRDYRADLVHLFLANADLGDLGWLNNFSTFNETWSFSVSIISLVETDTFTRAVGSNMGLDHDWHPPPLQTPYPYSFGYAFTGNSGFNWGTLMSNRGANRIRLHSNPNVLWDGVPAGQPTTSATPAYAALSLNNTAATIQAIMDSTIVPPPVISSPVTATGTVGVPFQYQITATNGPTSFGASGLPLGLSVNTSTGLISGTPRQPGVFRVELSASNAGGTGVKILTLTIDEPSDCPLQRLARRLKPLGLLPPGWTVSASEQLLQQARWFRDEVLRTSPEGAAVIQAYYRHGPAVMELLAERPEWLHAAAAAWLDLSPAVHQARQLGQPLHLSAAQAERICHLLDEVEAALPTDSRGAVAPVRVWLARHARIHEHQIP</sequence>
<dbReference type="Pfam" id="PF13583">
    <property type="entry name" value="Reprolysin_4"/>
    <property type="match status" value="1"/>
</dbReference>
<dbReference type="GO" id="GO:0005509">
    <property type="term" value="F:calcium ion binding"/>
    <property type="evidence" value="ECO:0007669"/>
    <property type="project" value="InterPro"/>
</dbReference>
<organism evidence="2">
    <name type="scientific">Schlesneria paludicola</name>
    <dbReference type="NCBI Taxonomy" id="360056"/>
    <lineage>
        <taxon>Bacteria</taxon>
        <taxon>Pseudomonadati</taxon>
        <taxon>Planctomycetota</taxon>
        <taxon>Planctomycetia</taxon>
        <taxon>Planctomycetales</taxon>
        <taxon>Planctomycetaceae</taxon>
        <taxon>Schlesneria</taxon>
    </lineage>
</organism>
<dbReference type="InterPro" id="IPR015919">
    <property type="entry name" value="Cadherin-like_sf"/>
</dbReference>
<dbReference type="Pfam" id="PF05345">
    <property type="entry name" value="He_PIG"/>
    <property type="match status" value="1"/>
</dbReference>
<evidence type="ECO:0008006" key="3">
    <source>
        <dbReference type="Google" id="ProtNLM"/>
    </source>
</evidence>
<evidence type="ECO:0000313" key="2">
    <source>
        <dbReference type="EMBL" id="HGT40324.1"/>
    </source>
</evidence>
<dbReference type="InterPro" id="IPR013783">
    <property type="entry name" value="Ig-like_fold"/>
</dbReference>
<accession>A0A7C4QQK8</accession>
<gene>
    <name evidence="2" type="ORF">ENS64_13850</name>
</gene>
<name>A0A7C4QQK8_9PLAN</name>
<dbReference type="EMBL" id="DSVQ01000016">
    <property type="protein sequence ID" value="HGT40324.1"/>
    <property type="molecule type" value="Genomic_DNA"/>
</dbReference>
<feature type="compositionally biased region" description="Polar residues" evidence="1">
    <location>
        <begin position="165"/>
        <end position="184"/>
    </location>
</feature>
<dbReference type="AlphaFoldDB" id="A0A7C4QQK8"/>
<comment type="caution">
    <text evidence="2">The sequence shown here is derived from an EMBL/GenBank/DDBJ whole genome shotgun (WGS) entry which is preliminary data.</text>
</comment>
<reference evidence="2" key="1">
    <citation type="journal article" date="2020" name="mSystems">
        <title>Genome- and Community-Level Interaction Insights into Carbon Utilization and Element Cycling Functions of Hydrothermarchaeota in Hydrothermal Sediment.</title>
        <authorList>
            <person name="Zhou Z."/>
            <person name="Liu Y."/>
            <person name="Xu W."/>
            <person name="Pan J."/>
            <person name="Luo Z.H."/>
            <person name="Li M."/>
        </authorList>
    </citation>
    <scope>NUCLEOTIDE SEQUENCE [LARGE SCALE GENOMIC DNA]</scope>
    <source>
        <strain evidence="2">SpSt-508</strain>
    </source>
</reference>
<evidence type="ECO:0000256" key="1">
    <source>
        <dbReference type="SAM" id="MobiDB-lite"/>
    </source>
</evidence>
<dbReference type="SUPFAM" id="SSF49313">
    <property type="entry name" value="Cadherin-like"/>
    <property type="match status" value="1"/>
</dbReference>
<dbReference type="Gene3D" id="2.60.40.10">
    <property type="entry name" value="Immunoglobulins"/>
    <property type="match status" value="1"/>
</dbReference>
<dbReference type="GO" id="GO:0016020">
    <property type="term" value="C:membrane"/>
    <property type="evidence" value="ECO:0007669"/>
    <property type="project" value="InterPro"/>
</dbReference>
<feature type="region of interest" description="Disordered" evidence="1">
    <location>
        <begin position="139"/>
        <end position="193"/>
    </location>
</feature>